<dbReference type="AlphaFoldDB" id="A0A0F9JR54"/>
<protein>
    <submittedName>
        <fullName evidence="2">Uncharacterized protein</fullName>
    </submittedName>
</protein>
<accession>A0A0F9JR54</accession>
<dbReference type="EMBL" id="LAZR01010816">
    <property type="protein sequence ID" value="KKM64896.1"/>
    <property type="molecule type" value="Genomic_DNA"/>
</dbReference>
<feature type="transmembrane region" description="Helical" evidence="1">
    <location>
        <begin position="6"/>
        <end position="35"/>
    </location>
</feature>
<organism evidence="2">
    <name type="scientific">marine sediment metagenome</name>
    <dbReference type="NCBI Taxonomy" id="412755"/>
    <lineage>
        <taxon>unclassified sequences</taxon>
        <taxon>metagenomes</taxon>
        <taxon>ecological metagenomes</taxon>
    </lineage>
</organism>
<evidence type="ECO:0000313" key="2">
    <source>
        <dbReference type="EMBL" id="KKM64896.1"/>
    </source>
</evidence>
<proteinExistence type="predicted"/>
<keyword evidence="1" id="KW-1133">Transmembrane helix</keyword>
<keyword evidence="1" id="KW-0472">Membrane</keyword>
<sequence>MNIFTGTFGILIAIILYVIILFVGTWITLFMVSLFPKRLRVIYKIMTSEPKKNKKLNISPEQ</sequence>
<gene>
    <name evidence="2" type="ORF">LCGC14_1496680</name>
</gene>
<keyword evidence="1" id="KW-0812">Transmembrane</keyword>
<reference evidence="2" key="1">
    <citation type="journal article" date="2015" name="Nature">
        <title>Complex archaea that bridge the gap between prokaryotes and eukaryotes.</title>
        <authorList>
            <person name="Spang A."/>
            <person name="Saw J.H."/>
            <person name="Jorgensen S.L."/>
            <person name="Zaremba-Niedzwiedzka K."/>
            <person name="Martijn J."/>
            <person name="Lind A.E."/>
            <person name="van Eijk R."/>
            <person name="Schleper C."/>
            <person name="Guy L."/>
            <person name="Ettema T.J."/>
        </authorList>
    </citation>
    <scope>NUCLEOTIDE SEQUENCE</scope>
</reference>
<evidence type="ECO:0000256" key="1">
    <source>
        <dbReference type="SAM" id="Phobius"/>
    </source>
</evidence>
<name>A0A0F9JR54_9ZZZZ</name>
<comment type="caution">
    <text evidence="2">The sequence shown here is derived from an EMBL/GenBank/DDBJ whole genome shotgun (WGS) entry which is preliminary data.</text>
</comment>